<dbReference type="EMBL" id="CP058529">
    <property type="protein sequence ID" value="QLG27754.1"/>
    <property type="molecule type" value="Genomic_DNA"/>
</dbReference>
<protein>
    <submittedName>
        <fullName evidence="1">DUF2891 domain-containing protein</fullName>
    </submittedName>
</protein>
<proteinExistence type="predicted"/>
<dbReference type="RefSeq" id="WP_179169329.1">
    <property type="nucleotide sequence ID" value="NZ_CP058529.1"/>
</dbReference>
<dbReference type="InterPro" id="IPR021365">
    <property type="entry name" value="DUF2891"/>
</dbReference>
<organism evidence="1 2">
    <name type="scientific">Halorarum halophilum</name>
    <dbReference type="NCBI Taxonomy" id="2743090"/>
    <lineage>
        <taxon>Archaea</taxon>
        <taxon>Methanobacteriati</taxon>
        <taxon>Methanobacteriota</taxon>
        <taxon>Stenosarchaea group</taxon>
        <taxon>Halobacteria</taxon>
        <taxon>Halobacteriales</taxon>
        <taxon>Haloferacaceae</taxon>
        <taxon>Halorarum</taxon>
    </lineage>
</organism>
<name>A0A7D5K7Y3_9EURY</name>
<dbReference type="Proteomes" id="UP000509750">
    <property type="component" value="Chromosome"/>
</dbReference>
<reference evidence="1 2" key="1">
    <citation type="submission" date="2020-07" db="EMBL/GenBank/DDBJ databases">
        <title>Gai3-2, isolated from salt lake.</title>
        <authorList>
            <person name="Cui H."/>
            <person name="Shi X."/>
        </authorList>
    </citation>
    <scope>NUCLEOTIDE SEQUENCE [LARGE SCALE GENOMIC DNA]</scope>
    <source>
        <strain evidence="1 2">Gai3-2</strain>
    </source>
</reference>
<evidence type="ECO:0000313" key="2">
    <source>
        <dbReference type="Proteomes" id="UP000509750"/>
    </source>
</evidence>
<dbReference type="Pfam" id="PF11199">
    <property type="entry name" value="DUF2891"/>
    <property type="match status" value="1"/>
</dbReference>
<dbReference type="AlphaFoldDB" id="A0A7D5K7Y3"/>
<dbReference type="KEGG" id="halg:HUG10_09390"/>
<gene>
    <name evidence="1" type="ORF">HUG10_09390</name>
</gene>
<keyword evidence="2" id="KW-1185">Reference proteome</keyword>
<sequence>MDTLADIETDTVLSGEADRLRADVAETLSRYPLDSIETEFPHFVGFVDSPDGVERPKEQHPVFYGCFDWHSSVHSHWALVRQLRLFDDHPAESEIVGSIDARLTPENVDREVAYLEGNESFEKPYGWAWFLHLASELSLWDDERANEWRSILEPLERAIVSLVETEFLSQERPFRVGTHGNTAFALHCVLDYARTVSDDSLESAVVETALEFFAEDRDYPVAYEPLGWDFLSPSLTEADLMRRVYGREEFATWLDEFLPDVTSSPHDAILEPVRVDADSDEGVALHLVGLNVSKAWCLAGLASALDGHRYAEPFERSAERHAERGLAGAFTDDYAGSHWLSSFVLYLLTRNEGGIAPARTRSD</sequence>
<dbReference type="GeneID" id="56029045"/>
<dbReference type="OrthoDB" id="172835at2157"/>
<evidence type="ECO:0000313" key="1">
    <source>
        <dbReference type="EMBL" id="QLG27754.1"/>
    </source>
</evidence>
<accession>A0A7D5K7Y3</accession>